<keyword evidence="1" id="KW-0812">Transmembrane</keyword>
<accession>A0ABU9T664</accession>
<comment type="caution">
    <text evidence="2">The sequence shown here is derived from an EMBL/GenBank/DDBJ whole genome shotgun (WGS) entry which is preliminary data.</text>
</comment>
<name>A0ABU9T664_9HYPH</name>
<dbReference type="EMBL" id="JBBMQO010000004">
    <property type="protein sequence ID" value="MEM5501625.1"/>
    <property type="molecule type" value="Genomic_DNA"/>
</dbReference>
<evidence type="ECO:0000313" key="3">
    <source>
        <dbReference type="Proteomes" id="UP001477870"/>
    </source>
</evidence>
<protein>
    <submittedName>
        <fullName evidence="2">DUF2798 domain-containing protein</fullName>
    </submittedName>
</protein>
<keyword evidence="1" id="KW-0472">Membrane</keyword>
<evidence type="ECO:0000256" key="1">
    <source>
        <dbReference type="SAM" id="Phobius"/>
    </source>
</evidence>
<evidence type="ECO:0000313" key="2">
    <source>
        <dbReference type="EMBL" id="MEM5501625.1"/>
    </source>
</evidence>
<feature type="transmembrane region" description="Helical" evidence="1">
    <location>
        <begin position="82"/>
        <end position="101"/>
    </location>
</feature>
<keyword evidence="1" id="KW-1133">Transmembrane helix</keyword>
<dbReference type="InterPro" id="IPR021529">
    <property type="entry name" value="DUF2798"/>
</dbReference>
<dbReference type="Pfam" id="PF11391">
    <property type="entry name" value="DUF2798"/>
    <property type="match status" value="1"/>
</dbReference>
<keyword evidence="3" id="KW-1185">Reference proteome</keyword>
<organism evidence="2 3">
    <name type="scientific">Ahrensia kielensis</name>
    <dbReference type="NCBI Taxonomy" id="76980"/>
    <lineage>
        <taxon>Bacteria</taxon>
        <taxon>Pseudomonadati</taxon>
        <taxon>Pseudomonadota</taxon>
        <taxon>Alphaproteobacteria</taxon>
        <taxon>Hyphomicrobiales</taxon>
        <taxon>Ahrensiaceae</taxon>
        <taxon>Ahrensia</taxon>
    </lineage>
</organism>
<gene>
    <name evidence="2" type="ORF">WNY59_08495</name>
</gene>
<feature type="transmembrane region" description="Helical" evidence="1">
    <location>
        <begin position="41"/>
        <end position="62"/>
    </location>
</feature>
<proteinExistence type="predicted"/>
<reference evidence="2 3" key="1">
    <citation type="submission" date="2024-03" db="EMBL/GenBank/DDBJ databases">
        <title>Community enrichment and isolation of bacterial strains for fucoidan degradation.</title>
        <authorList>
            <person name="Sichert A."/>
        </authorList>
    </citation>
    <scope>NUCLEOTIDE SEQUENCE [LARGE SCALE GENOMIC DNA]</scope>
    <source>
        <strain evidence="2 3">AS62</strain>
    </source>
</reference>
<dbReference type="Proteomes" id="UP001477870">
    <property type="component" value="Unassembled WGS sequence"/>
</dbReference>
<feature type="transmembrane region" description="Helical" evidence="1">
    <location>
        <begin position="113"/>
        <end position="136"/>
    </location>
</feature>
<feature type="transmembrane region" description="Helical" evidence="1">
    <location>
        <begin position="9"/>
        <end position="29"/>
    </location>
</feature>
<sequence length="146" mass="15648">MNKTITKIALLAAIIISMSGLMTAVMTYAGLPDGQRFMDAWLPVWMQAALVVAPCGFALMYLISKIINLLLPNITAGTQKILLGAIMALVMESVMASVTTFQLHGWADGFGAYWASVLLAALPVAVLMSTAMTIFIKPRLDKILSA</sequence>
<dbReference type="RefSeq" id="WP_342848087.1">
    <property type="nucleotide sequence ID" value="NZ_JBBMQO010000004.1"/>
</dbReference>